<gene>
    <name evidence="2" type="ORF">CAMP_LOCUS4688</name>
</gene>
<proteinExistence type="predicted"/>
<feature type="coiled-coil region" evidence="1">
    <location>
        <begin position="78"/>
        <end position="105"/>
    </location>
</feature>
<dbReference type="InterPro" id="IPR052961">
    <property type="entry name" value="Oxido-Kinase-like_Enzymes"/>
</dbReference>
<dbReference type="PANTHER" id="PTHR23020">
    <property type="entry name" value="UNCHARACTERIZED NUCLEAR HORMONE RECEPTOR-RELATED"/>
    <property type="match status" value="1"/>
</dbReference>
<dbReference type="Proteomes" id="UP001152747">
    <property type="component" value="Unassembled WGS sequence"/>
</dbReference>
<organism evidence="2 3">
    <name type="scientific">Caenorhabditis angaria</name>
    <dbReference type="NCBI Taxonomy" id="860376"/>
    <lineage>
        <taxon>Eukaryota</taxon>
        <taxon>Metazoa</taxon>
        <taxon>Ecdysozoa</taxon>
        <taxon>Nematoda</taxon>
        <taxon>Chromadorea</taxon>
        <taxon>Rhabditida</taxon>
        <taxon>Rhabditina</taxon>
        <taxon>Rhabditomorpha</taxon>
        <taxon>Rhabditoidea</taxon>
        <taxon>Rhabditidae</taxon>
        <taxon>Peloderinae</taxon>
        <taxon>Caenorhabditis</taxon>
    </lineage>
</organism>
<reference evidence="2" key="1">
    <citation type="submission" date="2022-11" db="EMBL/GenBank/DDBJ databases">
        <authorList>
            <person name="Kikuchi T."/>
        </authorList>
    </citation>
    <scope>NUCLEOTIDE SEQUENCE</scope>
    <source>
        <strain evidence="2">PS1010</strain>
    </source>
</reference>
<evidence type="ECO:0000313" key="2">
    <source>
        <dbReference type="EMBL" id="CAI5442051.1"/>
    </source>
</evidence>
<dbReference type="EMBL" id="CANHGI010000002">
    <property type="protein sequence ID" value="CAI5442051.1"/>
    <property type="molecule type" value="Genomic_DNA"/>
</dbReference>
<comment type="caution">
    <text evidence="2">The sequence shown here is derived from an EMBL/GenBank/DDBJ whole genome shotgun (WGS) entry which is preliminary data.</text>
</comment>
<dbReference type="AlphaFoldDB" id="A0A9P1IBS2"/>
<accession>A0A9P1IBS2</accession>
<protein>
    <submittedName>
        <fullName evidence="2">Uncharacterized protein</fullName>
    </submittedName>
</protein>
<dbReference type="InterPro" id="IPR012877">
    <property type="entry name" value="Dhs-27"/>
</dbReference>
<dbReference type="PANTHER" id="PTHR23020:SF43">
    <property type="entry name" value="CHK KINASE-LIKE DOMAIN-CONTAINING PROTEIN"/>
    <property type="match status" value="1"/>
</dbReference>
<sequence>MSLHELSDGILGTNVSLKDIEEAFGGAEFGENVKVSNISEMKGFMSRIALIEPDWKIDTGLPKKFAVKISSQLAFMEVSKLTGKADIEEEKLKKLDENLKMFNNREVDVYNLLNDLKFPEIPLIKIYATRKFSESNPLKAFIISEYVENISNVKFYNKVDHKTILPIIRITEN</sequence>
<name>A0A9P1IBS2_9PELO</name>
<dbReference type="Pfam" id="PF07914">
    <property type="entry name" value="DUF1679"/>
    <property type="match status" value="1"/>
</dbReference>
<evidence type="ECO:0000313" key="3">
    <source>
        <dbReference type="Proteomes" id="UP001152747"/>
    </source>
</evidence>
<keyword evidence="3" id="KW-1185">Reference proteome</keyword>
<dbReference type="OrthoDB" id="8250698at2759"/>
<evidence type="ECO:0000256" key="1">
    <source>
        <dbReference type="SAM" id="Coils"/>
    </source>
</evidence>
<keyword evidence="1" id="KW-0175">Coiled coil</keyword>